<protein>
    <submittedName>
        <fullName evidence="2">M48 family peptidase</fullName>
    </submittedName>
</protein>
<dbReference type="Gene3D" id="3.30.2010.10">
    <property type="entry name" value="Metalloproteases ('zincins'), catalytic domain"/>
    <property type="match status" value="1"/>
</dbReference>
<sequence>MRLSVDPRDGGVRLVLPKRGSMREALRWAEAKRDWIEHQLGALPPTRALTDGTVIEVAGEPLTVTLVSGRGVKRDGDRLLVAGPQDMLATRLVRWLKKEALARLQAETDRFAALAGITVTGVAVGDPRSRWGSCSARGDIRYSWRLILAPYEVLEATAAHEVAHRLHMDHSPAFHAAVKRLLGRDPSPERSWLRANGASLHWLGRDP</sequence>
<evidence type="ECO:0000313" key="3">
    <source>
        <dbReference type="Proteomes" id="UP000282971"/>
    </source>
</evidence>
<keyword evidence="3" id="KW-1185">Reference proteome</keyword>
<dbReference type="EMBL" id="SACN01000001">
    <property type="protein sequence ID" value="RVT94993.1"/>
    <property type="molecule type" value="Genomic_DNA"/>
</dbReference>
<dbReference type="InterPro" id="IPR053136">
    <property type="entry name" value="UTP_pyrophosphatase-like"/>
</dbReference>
<accession>A0A437MBQ6</accession>
<dbReference type="InterPro" id="IPR002725">
    <property type="entry name" value="YgjP-like_metallopeptidase"/>
</dbReference>
<comment type="caution">
    <text evidence="2">The sequence shown here is derived from an EMBL/GenBank/DDBJ whole genome shotgun (WGS) entry which is preliminary data.</text>
</comment>
<name>A0A437MBQ6_9SPHN</name>
<proteinExistence type="predicted"/>
<dbReference type="OrthoDB" id="9795402at2"/>
<dbReference type="Pfam" id="PF01863">
    <property type="entry name" value="YgjP-like"/>
    <property type="match status" value="1"/>
</dbReference>
<reference evidence="2 3" key="1">
    <citation type="submission" date="2019-01" db="EMBL/GenBank/DDBJ databases">
        <authorList>
            <person name="Chen W.-M."/>
        </authorList>
    </citation>
    <scope>NUCLEOTIDE SEQUENCE [LARGE SCALE GENOMIC DNA]</scope>
    <source>
        <strain evidence="2 3">CCP-7</strain>
    </source>
</reference>
<dbReference type="PANTHER" id="PTHR30399:SF1">
    <property type="entry name" value="UTP PYROPHOSPHATASE"/>
    <property type="match status" value="1"/>
</dbReference>
<gene>
    <name evidence="2" type="ORF">EOD43_01365</name>
</gene>
<feature type="domain" description="YgjP-like metallopeptidase" evidence="1">
    <location>
        <begin position="2"/>
        <end position="194"/>
    </location>
</feature>
<evidence type="ECO:0000259" key="1">
    <source>
        <dbReference type="Pfam" id="PF01863"/>
    </source>
</evidence>
<dbReference type="PANTHER" id="PTHR30399">
    <property type="entry name" value="UNCHARACTERIZED PROTEIN YGJP"/>
    <property type="match status" value="1"/>
</dbReference>
<dbReference type="CDD" id="cd07344">
    <property type="entry name" value="M48_yhfN_like"/>
    <property type="match status" value="1"/>
</dbReference>
<organism evidence="2 3">
    <name type="scientific">Sphingomonas crocodyli</name>
    <dbReference type="NCBI Taxonomy" id="1979270"/>
    <lineage>
        <taxon>Bacteria</taxon>
        <taxon>Pseudomonadati</taxon>
        <taxon>Pseudomonadota</taxon>
        <taxon>Alphaproteobacteria</taxon>
        <taxon>Sphingomonadales</taxon>
        <taxon>Sphingomonadaceae</taxon>
        <taxon>Sphingomonas</taxon>
    </lineage>
</organism>
<evidence type="ECO:0000313" key="2">
    <source>
        <dbReference type="EMBL" id="RVT94993.1"/>
    </source>
</evidence>
<dbReference type="Proteomes" id="UP000282971">
    <property type="component" value="Unassembled WGS sequence"/>
</dbReference>
<dbReference type="AlphaFoldDB" id="A0A437MBQ6"/>